<reference evidence="2 3" key="1">
    <citation type="submission" date="2019-07" db="EMBL/GenBank/DDBJ databases">
        <title>R&amp;d 2014.</title>
        <authorList>
            <person name="Klenk H.-P."/>
        </authorList>
    </citation>
    <scope>NUCLEOTIDE SEQUENCE [LARGE SCALE GENOMIC DNA]</scope>
    <source>
        <strain evidence="2 3">DSM 43912</strain>
    </source>
</reference>
<dbReference type="EMBL" id="VLLP01000001">
    <property type="protein sequence ID" value="TWJ31733.1"/>
    <property type="molecule type" value="Genomic_DNA"/>
</dbReference>
<dbReference type="InterPro" id="IPR025643">
    <property type="entry name" value="R2K_3"/>
</dbReference>
<proteinExistence type="predicted"/>
<dbReference type="Pfam" id="PF14243">
    <property type="entry name" value="R2K_3"/>
    <property type="match status" value="1"/>
</dbReference>
<keyword evidence="3" id="KW-1185">Reference proteome</keyword>
<gene>
    <name evidence="2" type="ORF">JD81_05294</name>
</gene>
<comment type="caution">
    <text evidence="2">The sequence shown here is derived from an EMBL/GenBank/DDBJ whole genome shotgun (WGS) entry which is preliminary data.</text>
</comment>
<dbReference type="Proteomes" id="UP000319728">
    <property type="component" value="Unassembled WGS sequence"/>
</dbReference>
<evidence type="ECO:0000313" key="3">
    <source>
        <dbReference type="Proteomes" id="UP000319728"/>
    </source>
</evidence>
<dbReference type="RefSeq" id="WP_145820722.1">
    <property type="nucleotide sequence ID" value="NZ_AP023438.1"/>
</dbReference>
<evidence type="ECO:0000313" key="2">
    <source>
        <dbReference type="EMBL" id="TWJ31733.1"/>
    </source>
</evidence>
<evidence type="ECO:0000259" key="1">
    <source>
        <dbReference type="Pfam" id="PF14243"/>
    </source>
</evidence>
<sequence length="295" mass="32212">MLLLVPADPLRAHRPDPHFAPEATTAREAGVPVAVVDHDALVRGDAAAALRRLPEAGEAVYRGWMLRAERYAAFADALAAQGVTLRTGAAQYRRAHELPGWYRELASVTPATTWTSGDARTAFDRARADLGDGPAVLRDYCKSMKHHWDEAAFIPDLDDAEAAWAVARRFRELREDDFVGGFVLRRFERFTSAEVRTWWCDGRCVLVGPHPDTPDRPPVADPDLAAVAPLVAALALPFVTVDLALRDDGFWRVVELGDGQVSDRPPTVAPARLLTPLLDPLPTPNSVDHGLAAPD</sequence>
<dbReference type="OrthoDB" id="5355744at2"/>
<organism evidence="2 3">
    <name type="scientific">Micromonospora sagamiensis</name>
    <dbReference type="NCBI Taxonomy" id="47875"/>
    <lineage>
        <taxon>Bacteria</taxon>
        <taxon>Bacillati</taxon>
        <taxon>Actinomycetota</taxon>
        <taxon>Actinomycetes</taxon>
        <taxon>Micromonosporales</taxon>
        <taxon>Micromonosporaceae</taxon>
        <taxon>Micromonospora</taxon>
    </lineage>
</organism>
<protein>
    <recommendedName>
        <fullName evidence="1">ATP-grasp domain-containing protein</fullName>
    </recommendedName>
</protein>
<name>A0A562WN00_9ACTN</name>
<feature type="domain" description="ATP-grasp" evidence="1">
    <location>
        <begin position="130"/>
        <end position="273"/>
    </location>
</feature>
<accession>A0A562WN00</accession>
<dbReference type="AlphaFoldDB" id="A0A562WN00"/>